<keyword evidence="2 10" id="KW-0813">Transport</keyword>
<protein>
    <submittedName>
        <fullName evidence="15">SusC/RagA family TonB-linked outer membrane protein</fullName>
    </submittedName>
</protein>
<dbReference type="Pfam" id="PF00593">
    <property type="entry name" value="TonB_dep_Rec_b-barrel"/>
    <property type="match status" value="1"/>
</dbReference>
<dbReference type="OrthoDB" id="9768177at2"/>
<keyword evidence="5 12" id="KW-0732">Signal</keyword>
<evidence type="ECO:0000313" key="15">
    <source>
        <dbReference type="EMBL" id="MTG99076.1"/>
    </source>
</evidence>
<evidence type="ECO:0000256" key="1">
    <source>
        <dbReference type="ARBA" id="ARBA00004571"/>
    </source>
</evidence>
<evidence type="ECO:0000256" key="5">
    <source>
        <dbReference type="ARBA" id="ARBA00022729"/>
    </source>
</evidence>
<proteinExistence type="inferred from homology"/>
<comment type="subcellular location">
    <subcellularLocation>
        <location evidence="1 10">Cell outer membrane</location>
        <topology evidence="1 10">Multi-pass membrane protein</topology>
    </subcellularLocation>
</comment>
<dbReference type="InterPro" id="IPR037066">
    <property type="entry name" value="Plug_dom_sf"/>
</dbReference>
<dbReference type="Gene3D" id="2.170.130.10">
    <property type="entry name" value="TonB-dependent receptor, plug domain"/>
    <property type="match status" value="1"/>
</dbReference>
<dbReference type="InterPro" id="IPR039426">
    <property type="entry name" value="TonB-dep_rcpt-like"/>
</dbReference>
<dbReference type="Proteomes" id="UP000438760">
    <property type="component" value="Unassembled WGS sequence"/>
</dbReference>
<dbReference type="InterPro" id="IPR012910">
    <property type="entry name" value="Plug_dom"/>
</dbReference>
<dbReference type="RefSeq" id="WP_155093081.1">
    <property type="nucleotide sequence ID" value="NZ_CP102754.1"/>
</dbReference>
<dbReference type="Pfam" id="PF13715">
    <property type="entry name" value="CarbopepD_reg_2"/>
    <property type="match status" value="1"/>
</dbReference>
<comment type="caution">
    <text evidence="15">The sequence shown here is derived from an EMBL/GenBank/DDBJ whole genome shotgun (WGS) entry which is preliminary data.</text>
</comment>
<keyword evidence="6 11" id="KW-0798">TonB box</keyword>
<evidence type="ECO:0000313" key="16">
    <source>
        <dbReference type="Proteomes" id="UP000438760"/>
    </source>
</evidence>
<evidence type="ECO:0000256" key="3">
    <source>
        <dbReference type="ARBA" id="ARBA00022452"/>
    </source>
</evidence>
<evidence type="ECO:0000256" key="4">
    <source>
        <dbReference type="ARBA" id="ARBA00022692"/>
    </source>
</evidence>
<dbReference type="InterPro" id="IPR036942">
    <property type="entry name" value="Beta-barrel_TonB_sf"/>
</dbReference>
<feature type="domain" description="TonB-dependent receptor-like beta-barrel" evidence="13">
    <location>
        <begin position="464"/>
        <end position="875"/>
    </location>
</feature>
<evidence type="ECO:0000256" key="9">
    <source>
        <dbReference type="ARBA" id="ARBA00023237"/>
    </source>
</evidence>
<evidence type="ECO:0000256" key="8">
    <source>
        <dbReference type="ARBA" id="ARBA00023170"/>
    </source>
</evidence>
<keyword evidence="4 10" id="KW-0812">Transmembrane</keyword>
<dbReference type="InterPro" id="IPR000531">
    <property type="entry name" value="Beta-barrel_TonB"/>
</dbReference>
<comment type="similarity">
    <text evidence="10 11">Belongs to the TonB-dependent receptor family.</text>
</comment>
<dbReference type="InterPro" id="IPR023997">
    <property type="entry name" value="TonB-dep_OMP_SusC/RagA_CS"/>
</dbReference>
<dbReference type="GO" id="GO:0015344">
    <property type="term" value="F:siderophore uptake transmembrane transporter activity"/>
    <property type="evidence" value="ECO:0007669"/>
    <property type="project" value="TreeGrafter"/>
</dbReference>
<evidence type="ECO:0000256" key="10">
    <source>
        <dbReference type="PROSITE-ProRule" id="PRU01360"/>
    </source>
</evidence>
<evidence type="ECO:0000256" key="7">
    <source>
        <dbReference type="ARBA" id="ARBA00023136"/>
    </source>
</evidence>
<dbReference type="PANTHER" id="PTHR30069:SF29">
    <property type="entry name" value="HEMOGLOBIN AND HEMOGLOBIN-HAPTOGLOBIN-BINDING PROTEIN 1-RELATED"/>
    <property type="match status" value="1"/>
</dbReference>
<feature type="chain" id="PRO_5026209725" evidence="12">
    <location>
        <begin position="21"/>
        <end position="1073"/>
    </location>
</feature>
<dbReference type="SUPFAM" id="SSF56935">
    <property type="entry name" value="Porins"/>
    <property type="match status" value="1"/>
</dbReference>
<dbReference type="EMBL" id="WMJX01000041">
    <property type="protein sequence ID" value="MTG99076.1"/>
    <property type="molecule type" value="Genomic_DNA"/>
</dbReference>
<dbReference type="SUPFAM" id="SSF49464">
    <property type="entry name" value="Carboxypeptidase regulatory domain-like"/>
    <property type="match status" value="1"/>
</dbReference>
<dbReference type="PROSITE" id="PS52016">
    <property type="entry name" value="TONB_DEPENDENT_REC_3"/>
    <property type="match status" value="1"/>
</dbReference>
<evidence type="ECO:0000259" key="13">
    <source>
        <dbReference type="Pfam" id="PF00593"/>
    </source>
</evidence>
<evidence type="ECO:0000256" key="12">
    <source>
        <dbReference type="SAM" id="SignalP"/>
    </source>
</evidence>
<dbReference type="Gene3D" id="2.60.40.1120">
    <property type="entry name" value="Carboxypeptidase-like, regulatory domain"/>
    <property type="match status" value="1"/>
</dbReference>
<gene>
    <name evidence="15" type="ORF">GJV76_13190</name>
</gene>
<dbReference type="Gene3D" id="2.40.170.20">
    <property type="entry name" value="TonB-dependent receptor, beta-barrel domain"/>
    <property type="match status" value="1"/>
</dbReference>
<evidence type="ECO:0000256" key="6">
    <source>
        <dbReference type="ARBA" id="ARBA00023077"/>
    </source>
</evidence>
<keyword evidence="8" id="KW-0675">Receptor</keyword>
<dbReference type="NCBIfam" id="TIGR04057">
    <property type="entry name" value="SusC_RagA_signa"/>
    <property type="match status" value="1"/>
</dbReference>
<keyword evidence="7 10" id="KW-0472">Membrane</keyword>
<sequence length="1073" mass="119036">MKLKNYLIILLFVLTNMAWAQNKKAVSGVVLDADGLPLIGASILIQGTDQGAGADENGAFSLSVSEGQVLEVSYVFYKTKHVKIGKQNSYKIVLESDDQVLDDVVVIAYGTTSKEAVTGAVAMVGSEEIAKRSATNALGALEGAASGVRVNNTSGQPGAEPEIRIRGFSSFSTKSGSNSPLIVVDGVPFSGNLSDINPNDIDSMSVLKDASSSTLYGNRASNGVVLVTTKKASKGTGSFNFNMKQGVYTRGMEEYDRLGPDEFMETMWTGYRNSLIDPKKGVSREQASALASEKLISDILGLNIYNVPDTALFDANGNLVPEASILAGYKNDLDWYKPIERTGLYQDLNMNGRVANDKGGAYFSGSFLNNESYFNSSDYKRFTGRVNADYQVNDWLKVGANISGAHSEKNGISADPVDNNGSYGNPFMYGRNIAPIYPVHLHDKLTGDYVYDLMGNKVYDEGGDTRKQYVGRHVIQENELNQQYTVRNNLSGQFFGEFKLYEGLTFKVLGDLNVRNSEERKYDNAVIGDGKGNIGRSRREIYRFKTYTGQQILNYEKSFGEHHMEVLAGHENYSQERSYLSGRKTNETFPGMIQWANFSEMSALSDYDDTYRTEGYFTRGKYNYANKYFVEGSFRRDGSSKFHPDNRWGNFWSVGGSYVISNENFFNVKFIDYLKVRASYGEVGNDRSVDDYAAKPLYSITLNGGRPALYKNQVENKDLKWETSSSTNFGVDARLFKRMNLTVEYFDKQSQNLLMDLQLPLSMGSLSPTSANTYITSNVGSISNRGIEVSFDVDIISNKNWKWNVGANATWLKNKILTLPEENRENGIVSGSFKRVEGRSIYDFWLYKYAGVDQMTGDALYYLDTENNDIAEIPAENIIEINGNSYTNLTSYAKKGWSGNALPKMDGSVFTSLKHQGFTFSALLTYGIGGKILDYSYKSLMTASSSPGALHKDILNSWNGAPEGMTESSANRLDSNGTPRVDFGTSTEANATSDRFLQDASYLAIKSLTLNYDFDKDLLKSLKLRSLSMNLSVENLYTFTKLKGMNPQQAWNGIHYNGYVVPRTVIFGINVGF</sequence>
<feature type="domain" description="TonB-dependent receptor plug" evidence="14">
    <location>
        <begin position="114"/>
        <end position="224"/>
    </location>
</feature>
<feature type="signal peptide" evidence="12">
    <location>
        <begin position="1"/>
        <end position="20"/>
    </location>
</feature>
<evidence type="ECO:0000256" key="2">
    <source>
        <dbReference type="ARBA" id="ARBA00022448"/>
    </source>
</evidence>
<dbReference type="InterPro" id="IPR023996">
    <property type="entry name" value="TonB-dep_OMP_SusC/RagA"/>
</dbReference>
<dbReference type="AlphaFoldDB" id="A0A6I3LNR0"/>
<reference evidence="15 16" key="1">
    <citation type="submission" date="2019-11" db="EMBL/GenBank/DDBJ databases">
        <title>Genome of Strain BIT-d1.</title>
        <authorList>
            <person name="Yang Y."/>
        </authorList>
    </citation>
    <scope>NUCLEOTIDE SEQUENCE [LARGE SCALE GENOMIC DNA]</scope>
    <source>
        <strain evidence="15 16">BIT-d1</strain>
    </source>
</reference>
<evidence type="ECO:0000256" key="11">
    <source>
        <dbReference type="RuleBase" id="RU003357"/>
    </source>
</evidence>
<evidence type="ECO:0000259" key="14">
    <source>
        <dbReference type="Pfam" id="PF07715"/>
    </source>
</evidence>
<dbReference type="GO" id="GO:0044718">
    <property type="term" value="P:siderophore transmembrane transport"/>
    <property type="evidence" value="ECO:0007669"/>
    <property type="project" value="TreeGrafter"/>
</dbReference>
<organism evidence="15 16">
    <name type="scientific">Myroides albus</name>
    <dbReference type="NCBI Taxonomy" id="2562892"/>
    <lineage>
        <taxon>Bacteria</taxon>
        <taxon>Pseudomonadati</taxon>
        <taxon>Bacteroidota</taxon>
        <taxon>Flavobacteriia</taxon>
        <taxon>Flavobacteriales</taxon>
        <taxon>Flavobacteriaceae</taxon>
        <taxon>Myroides</taxon>
    </lineage>
</organism>
<keyword evidence="16" id="KW-1185">Reference proteome</keyword>
<name>A0A6I3LNR0_9FLAO</name>
<dbReference type="GO" id="GO:0009279">
    <property type="term" value="C:cell outer membrane"/>
    <property type="evidence" value="ECO:0007669"/>
    <property type="project" value="UniProtKB-SubCell"/>
</dbReference>
<dbReference type="PANTHER" id="PTHR30069">
    <property type="entry name" value="TONB-DEPENDENT OUTER MEMBRANE RECEPTOR"/>
    <property type="match status" value="1"/>
</dbReference>
<dbReference type="Pfam" id="PF07715">
    <property type="entry name" value="Plug"/>
    <property type="match status" value="1"/>
</dbReference>
<keyword evidence="9 10" id="KW-0998">Cell outer membrane</keyword>
<accession>A0A6I3LNR0</accession>
<keyword evidence="3 10" id="KW-1134">Transmembrane beta strand</keyword>
<dbReference type="InterPro" id="IPR008969">
    <property type="entry name" value="CarboxyPept-like_regulatory"/>
</dbReference>
<dbReference type="NCBIfam" id="TIGR04056">
    <property type="entry name" value="OMP_RagA_SusC"/>
    <property type="match status" value="1"/>
</dbReference>